<keyword evidence="2" id="KW-0812">Transmembrane</keyword>
<evidence type="ECO:0000256" key="2">
    <source>
        <dbReference type="SAM" id="Phobius"/>
    </source>
</evidence>
<comment type="caution">
    <text evidence="4">The sequence shown here is derived from an EMBL/GenBank/DDBJ whole genome shotgun (WGS) entry which is preliminary data.</text>
</comment>
<feature type="chain" id="PRO_5022897941" description="Transmembrane protein" evidence="3">
    <location>
        <begin position="29"/>
        <end position="231"/>
    </location>
</feature>
<proteinExistence type="predicted"/>
<feature type="transmembrane region" description="Helical" evidence="2">
    <location>
        <begin position="198"/>
        <end position="224"/>
    </location>
</feature>
<gene>
    <name evidence="4" type="ORF">Pla100_49970</name>
</gene>
<organism evidence="4 5">
    <name type="scientific">Neorhodopirellula pilleata</name>
    <dbReference type="NCBI Taxonomy" id="2714738"/>
    <lineage>
        <taxon>Bacteria</taxon>
        <taxon>Pseudomonadati</taxon>
        <taxon>Planctomycetota</taxon>
        <taxon>Planctomycetia</taxon>
        <taxon>Pirellulales</taxon>
        <taxon>Pirellulaceae</taxon>
        <taxon>Neorhodopirellula</taxon>
    </lineage>
</organism>
<evidence type="ECO:0000256" key="1">
    <source>
        <dbReference type="SAM" id="MobiDB-lite"/>
    </source>
</evidence>
<name>A0A5C5ZWV1_9BACT</name>
<dbReference type="Proteomes" id="UP000316213">
    <property type="component" value="Unassembled WGS sequence"/>
</dbReference>
<feature type="region of interest" description="Disordered" evidence="1">
    <location>
        <begin position="32"/>
        <end position="54"/>
    </location>
</feature>
<feature type="compositionally biased region" description="Basic and acidic residues" evidence="1">
    <location>
        <begin position="32"/>
        <end position="48"/>
    </location>
</feature>
<dbReference type="AlphaFoldDB" id="A0A5C5ZWV1"/>
<dbReference type="OrthoDB" id="282910at2"/>
<evidence type="ECO:0000313" key="4">
    <source>
        <dbReference type="EMBL" id="TWT91606.1"/>
    </source>
</evidence>
<keyword evidence="5" id="KW-1185">Reference proteome</keyword>
<reference evidence="4 5" key="1">
    <citation type="submission" date="2019-02" db="EMBL/GenBank/DDBJ databases">
        <title>Deep-cultivation of Planctomycetes and their phenomic and genomic characterization uncovers novel biology.</title>
        <authorList>
            <person name="Wiegand S."/>
            <person name="Jogler M."/>
            <person name="Boedeker C."/>
            <person name="Pinto D."/>
            <person name="Vollmers J."/>
            <person name="Rivas-Marin E."/>
            <person name="Kohn T."/>
            <person name="Peeters S.H."/>
            <person name="Heuer A."/>
            <person name="Rast P."/>
            <person name="Oberbeckmann S."/>
            <person name="Bunk B."/>
            <person name="Jeske O."/>
            <person name="Meyerdierks A."/>
            <person name="Storesund J.E."/>
            <person name="Kallscheuer N."/>
            <person name="Luecker S."/>
            <person name="Lage O.M."/>
            <person name="Pohl T."/>
            <person name="Merkel B.J."/>
            <person name="Hornburger P."/>
            <person name="Mueller R.-W."/>
            <person name="Bruemmer F."/>
            <person name="Labrenz M."/>
            <person name="Spormann A.M."/>
            <person name="Op Den Camp H."/>
            <person name="Overmann J."/>
            <person name="Amann R."/>
            <person name="Jetten M.S.M."/>
            <person name="Mascher T."/>
            <person name="Medema M.H."/>
            <person name="Devos D.P."/>
            <person name="Kaster A.-K."/>
            <person name="Ovreas L."/>
            <person name="Rohde M."/>
            <person name="Galperin M.Y."/>
            <person name="Jogler C."/>
        </authorList>
    </citation>
    <scope>NUCLEOTIDE SEQUENCE [LARGE SCALE GENOMIC DNA]</scope>
    <source>
        <strain evidence="4 5">Pla100</strain>
    </source>
</reference>
<evidence type="ECO:0008006" key="6">
    <source>
        <dbReference type="Google" id="ProtNLM"/>
    </source>
</evidence>
<feature type="signal peptide" evidence="3">
    <location>
        <begin position="1"/>
        <end position="28"/>
    </location>
</feature>
<evidence type="ECO:0000313" key="5">
    <source>
        <dbReference type="Proteomes" id="UP000316213"/>
    </source>
</evidence>
<sequence precursor="true">MKTINPLERTSLAMTLLLATCFTLSGHADEKHADEKHVGEKHADENKAAGEPSAELSIAPLDHVDYPSDRPKWVQRNENDLSLPTDASQTDQVISIVVVSPPQPTPEAAAEMMEVMAKGAVENYIDQQAATIPESIDTSKIVVEMDWIRNELITRRYDGEVRSGDQTEYESACWMQLTTEHQTTLQNLIQNHRLMHRLGAVGVFALGGFASLVGGSILFSGLAARQQRRAS</sequence>
<keyword evidence="2" id="KW-0472">Membrane</keyword>
<accession>A0A5C5ZWV1</accession>
<keyword evidence="2" id="KW-1133">Transmembrane helix</keyword>
<dbReference type="RefSeq" id="WP_146580995.1">
    <property type="nucleotide sequence ID" value="NZ_SJPM01000014.1"/>
</dbReference>
<protein>
    <recommendedName>
        <fullName evidence="6">Transmembrane protein</fullName>
    </recommendedName>
</protein>
<dbReference type="EMBL" id="SJPM01000014">
    <property type="protein sequence ID" value="TWT91606.1"/>
    <property type="molecule type" value="Genomic_DNA"/>
</dbReference>
<evidence type="ECO:0000256" key="3">
    <source>
        <dbReference type="SAM" id="SignalP"/>
    </source>
</evidence>
<keyword evidence="3" id="KW-0732">Signal</keyword>